<proteinExistence type="predicted"/>
<feature type="transmembrane region" description="Helical" evidence="1">
    <location>
        <begin position="30"/>
        <end position="51"/>
    </location>
</feature>
<keyword evidence="1" id="KW-0812">Transmembrane</keyword>
<sequence length="204" mass="21947">MKMETVPLATATTERPIEAAQRIKLTRREWLKGTGVLFGTLAVTSILAGFAPSRAWALEMTSLDTHQGQVLLALVKRIYPHQSLDDAVYALVVKELDKKAVADKQLRSTLAKGIQRLDAVAGGDWSRRGIAQQDKDVAALAGSPFFDTVRSTAVVSLYSNPLAYAHFGYGGSDGDGGYLHKGFNNLSWLPDPPAPLSGPVPSDN</sequence>
<comment type="caution">
    <text evidence="2">The sequence shown here is derived from an EMBL/GenBank/DDBJ whole genome shotgun (WGS) entry which is preliminary data.</text>
</comment>
<keyword evidence="1" id="KW-1133">Transmembrane helix</keyword>
<name>A0A132E752_9BURK</name>
<gene>
    <name evidence="2" type="ORF">WT56_30340</name>
</gene>
<dbReference type="RefSeq" id="WP_060246389.1">
    <property type="nucleotide sequence ID" value="NZ_LPJR01000087.1"/>
</dbReference>
<organism evidence="2 3">
    <name type="scientific">Burkholderia pseudomultivorans</name>
    <dbReference type="NCBI Taxonomy" id="1207504"/>
    <lineage>
        <taxon>Bacteria</taxon>
        <taxon>Pseudomonadati</taxon>
        <taxon>Pseudomonadota</taxon>
        <taxon>Betaproteobacteria</taxon>
        <taxon>Burkholderiales</taxon>
        <taxon>Burkholderiaceae</taxon>
        <taxon>Burkholderia</taxon>
        <taxon>Burkholderia cepacia complex</taxon>
    </lineage>
</organism>
<dbReference type="EMBL" id="LPJR01000087">
    <property type="protein sequence ID" value="KWF18677.1"/>
    <property type="molecule type" value="Genomic_DNA"/>
</dbReference>
<dbReference type="OrthoDB" id="4929908at2"/>
<dbReference type="AlphaFoldDB" id="A0A132E752"/>
<dbReference type="Proteomes" id="UP000062912">
    <property type="component" value="Unassembled WGS sequence"/>
</dbReference>
<accession>A0A132E752</accession>
<evidence type="ECO:0000256" key="1">
    <source>
        <dbReference type="SAM" id="Phobius"/>
    </source>
</evidence>
<dbReference type="PROSITE" id="PS51318">
    <property type="entry name" value="TAT"/>
    <property type="match status" value="1"/>
</dbReference>
<dbReference type="InterPro" id="IPR006311">
    <property type="entry name" value="TAT_signal"/>
</dbReference>
<reference evidence="2 3" key="1">
    <citation type="submission" date="2015-11" db="EMBL/GenBank/DDBJ databases">
        <title>Expanding the genomic diversity of Burkholderia species for the development of highly accurate diagnostics.</title>
        <authorList>
            <person name="Sahl J."/>
            <person name="Keim P."/>
            <person name="Wagner D."/>
        </authorList>
    </citation>
    <scope>NUCLEOTIDE SEQUENCE [LARGE SCALE GENOMIC DNA]</scope>
    <source>
        <strain evidence="2 3">MSMB368WGS</strain>
    </source>
</reference>
<keyword evidence="1" id="KW-0472">Membrane</keyword>
<evidence type="ECO:0000313" key="2">
    <source>
        <dbReference type="EMBL" id="KWF18677.1"/>
    </source>
</evidence>
<protein>
    <submittedName>
        <fullName evidence="2">Tat (Twin-arginine translocation) pathway signal sequence</fullName>
    </submittedName>
</protein>
<evidence type="ECO:0000313" key="3">
    <source>
        <dbReference type="Proteomes" id="UP000062912"/>
    </source>
</evidence>